<sequence length="194" mass="20799">MLFKTILLALQLSGTILAVDFYQYSQRGRDCSGPRRVCTDVGPNECCGPAQGIESFYAAQCRGCTSTDFSILWRESGGSRCGVSVLAGNGGGCLAGGIRKRGQSWCRLCGTRAAGELAEDVVGTGPNGTFPECEKEVEPDLASRDGATYYNISSGIPAEDRAAIEKWIDDEVTTASLDSKLEKYKVQYTPPTEE</sequence>
<feature type="chain" id="PRO_5026112827" evidence="1">
    <location>
        <begin position="19"/>
        <end position="194"/>
    </location>
</feature>
<evidence type="ECO:0000256" key="1">
    <source>
        <dbReference type="SAM" id="SignalP"/>
    </source>
</evidence>
<keyword evidence="3" id="KW-1185">Reference proteome</keyword>
<keyword evidence="1" id="KW-0732">Signal</keyword>
<organism evidence="2 3">
    <name type="scientific">Lentithecium fluviatile CBS 122367</name>
    <dbReference type="NCBI Taxonomy" id="1168545"/>
    <lineage>
        <taxon>Eukaryota</taxon>
        <taxon>Fungi</taxon>
        <taxon>Dikarya</taxon>
        <taxon>Ascomycota</taxon>
        <taxon>Pezizomycotina</taxon>
        <taxon>Dothideomycetes</taxon>
        <taxon>Pleosporomycetidae</taxon>
        <taxon>Pleosporales</taxon>
        <taxon>Massarineae</taxon>
        <taxon>Lentitheciaceae</taxon>
        <taxon>Lentithecium</taxon>
    </lineage>
</organism>
<feature type="signal peptide" evidence="1">
    <location>
        <begin position="1"/>
        <end position="18"/>
    </location>
</feature>
<accession>A0A6G1JGU7</accession>
<protein>
    <submittedName>
        <fullName evidence="2">Uncharacterized protein</fullName>
    </submittedName>
</protein>
<evidence type="ECO:0000313" key="2">
    <source>
        <dbReference type="EMBL" id="KAF2689668.1"/>
    </source>
</evidence>
<dbReference type="EMBL" id="MU005572">
    <property type="protein sequence ID" value="KAF2689668.1"/>
    <property type="molecule type" value="Genomic_DNA"/>
</dbReference>
<name>A0A6G1JGU7_9PLEO</name>
<dbReference type="Proteomes" id="UP000799291">
    <property type="component" value="Unassembled WGS sequence"/>
</dbReference>
<reference evidence="2" key="1">
    <citation type="journal article" date="2020" name="Stud. Mycol.">
        <title>101 Dothideomycetes genomes: a test case for predicting lifestyles and emergence of pathogens.</title>
        <authorList>
            <person name="Haridas S."/>
            <person name="Albert R."/>
            <person name="Binder M."/>
            <person name="Bloem J."/>
            <person name="Labutti K."/>
            <person name="Salamov A."/>
            <person name="Andreopoulos B."/>
            <person name="Baker S."/>
            <person name="Barry K."/>
            <person name="Bills G."/>
            <person name="Bluhm B."/>
            <person name="Cannon C."/>
            <person name="Castanera R."/>
            <person name="Culley D."/>
            <person name="Daum C."/>
            <person name="Ezra D."/>
            <person name="Gonzalez J."/>
            <person name="Henrissat B."/>
            <person name="Kuo A."/>
            <person name="Liang C."/>
            <person name="Lipzen A."/>
            <person name="Lutzoni F."/>
            <person name="Magnuson J."/>
            <person name="Mondo S."/>
            <person name="Nolan M."/>
            <person name="Ohm R."/>
            <person name="Pangilinan J."/>
            <person name="Park H.-J."/>
            <person name="Ramirez L."/>
            <person name="Alfaro M."/>
            <person name="Sun H."/>
            <person name="Tritt A."/>
            <person name="Yoshinaga Y."/>
            <person name="Zwiers L.-H."/>
            <person name="Turgeon B."/>
            <person name="Goodwin S."/>
            <person name="Spatafora J."/>
            <person name="Crous P."/>
            <person name="Grigoriev I."/>
        </authorList>
    </citation>
    <scope>NUCLEOTIDE SEQUENCE</scope>
    <source>
        <strain evidence="2">CBS 122367</strain>
    </source>
</reference>
<dbReference type="AlphaFoldDB" id="A0A6G1JGU7"/>
<gene>
    <name evidence="2" type="ORF">K458DRAFT_384300</name>
</gene>
<evidence type="ECO:0000313" key="3">
    <source>
        <dbReference type="Proteomes" id="UP000799291"/>
    </source>
</evidence>
<proteinExistence type="predicted"/>